<evidence type="ECO:0000313" key="3">
    <source>
        <dbReference type="Proteomes" id="UP000824681"/>
    </source>
</evidence>
<name>A0ABX8U9X4_9ACTN</name>
<protein>
    <submittedName>
        <fullName evidence="2">Glycosyl transferase family 2</fullName>
    </submittedName>
</protein>
<dbReference type="InterPro" id="IPR050834">
    <property type="entry name" value="Glycosyltransf_2"/>
</dbReference>
<dbReference type="InterPro" id="IPR029044">
    <property type="entry name" value="Nucleotide-diphossugar_trans"/>
</dbReference>
<evidence type="ECO:0000259" key="1">
    <source>
        <dbReference type="Pfam" id="PF00535"/>
    </source>
</evidence>
<evidence type="ECO:0000313" key="2">
    <source>
        <dbReference type="EMBL" id="QYC44231.1"/>
    </source>
</evidence>
<dbReference type="Pfam" id="PF00535">
    <property type="entry name" value="Glycos_transf_2"/>
    <property type="match status" value="1"/>
</dbReference>
<dbReference type="GO" id="GO:0016740">
    <property type="term" value="F:transferase activity"/>
    <property type="evidence" value="ECO:0007669"/>
    <property type="project" value="UniProtKB-KW"/>
</dbReference>
<dbReference type="Proteomes" id="UP000824681">
    <property type="component" value="Chromosome"/>
</dbReference>
<dbReference type="PANTHER" id="PTHR43685:SF2">
    <property type="entry name" value="GLYCOSYLTRANSFERASE 2-LIKE DOMAIN-CONTAINING PROTEIN"/>
    <property type="match status" value="1"/>
</dbReference>
<accession>A0ABX8U9X4</accession>
<dbReference type="PANTHER" id="PTHR43685">
    <property type="entry name" value="GLYCOSYLTRANSFERASE"/>
    <property type="match status" value="1"/>
</dbReference>
<dbReference type="CDD" id="cd00761">
    <property type="entry name" value="Glyco_tranf_GTA_type"/>
    <property type="match status" value="1"/>
</dbReference>
<keyword evidence="2" id="KW-0808">Transferase</keyword>
<feature type="domain" description="Glycosyltransferase 2-like" evidence="1">
    <location>
        <begin position="5"/>
        <end position="166"/>
    </location>
</feature>
<keyword evidence="3" id="KW-1185">Reference proteome</keyword>
<gene>
    <name evidence="2" type="ORF">Nocox_33305</name>
</gene>
<dbReference type="Gene3D" id="3.90.550.10">
    <property type="entry name" value="Spore Coat Polysaccharide Biosynthesis Protein SpsA, Chain A"/>
    <property type="match status" value="1"/>
</dbReference>
<dbReference type="SUPFAM" id="SSF53448">
    <property type="entry name" value="Nucleotide-diphospho-sugar transferases"/>
    <property type="match status" value="1"/>
</dbReference>
<reference evidence="2 3" key="1">
    <citation type="journal article" date="2021" name="ACS Chem. Biol.">
        <title>Genomic-Led Discovery of a Novel Glycopeptide Antibiotic by Nonomuraea coxensis DSM 45129.</title>
        <authorList>
            <person name="Yushchuk O."/>
            <person name="Vior N.M."/>
            <person name="Andreo-Vidal A."/>
            <person name="Berini F."/>
            <person name="Ruckert C."/>
            <person name="Busche T."/>
            <person name="Binda E."/>
            <person name="Kalinowski J."/>
            <person name="Truman A.W."/>
            <person name="Marinelli F."/>
        </authorList>
    </citation>
    <scope>NUCLEOTIDE SEQUENCE [LARGE SCALE GENOMIC DNA]</scope>
    <source>
        <strain evidence="2 3">DSM 45129</strain>
    </source>
</reference>
<organism evidence="2 3">
    <name type="scientific">Nonomuraea coxensis DSM 45129</name>
    <dbReference type="NCBI Taxonomy" id="1122611"/>
    <lineage>
        <taxon>Bacteria</taxon>
        <taxon>Bacillati</taxon>
        <taxon>Actinomycetota</taxon>
        <taxon>Actinomycetes</taxon>
        <taxon>Streptosporangiales</taxon>
        <taxon>Streptosporangiaceae</taxon>
        <taxon>Nonomuraea</taxon>
    </lineage>
</organism>
<dbReference type="InterPro" id="IPR001173">
    <property type="entry name" value="Glyco_trans_2-like"/>
</dbReference>
<sequence>MVRISVIIPTRDRGADLRRCLEALAECAQRLDGSGVRAKLHQVVVVDDASAGGHATAAAGSSPLPVEVLRNRARAGAGASRRLGVELATGDVLAFLDDDAAPRGDWLIQAADLDEERPAITGRVLCFDDSLISQARQARYDARYVRLERDAPVGFFAGGNSSVLAETFHQVGGFSREGTGGDNSLAGALAERGSPVRFRPELVIAHRNGKGWRRAVADAWSAGRQHTERMTVAEGARALREGAVGGTAAVREVNRLLGAVHVLGRLTGPR</sequence>
<proteinExistence type="predicted"/>
<dbReference type="EMBL" id="CP068985">
    <property type="protein sequence ID" value="QYC44231.1"/>
    <property type="molecule type" value="Genomic_DNA"/>
</dbReference>